<dbReference type="Gene3D" id="2.60.120.10">
    <property type="entry name" value="Jelly Rolls"/>
    <property type="match status" value="1"/>
</dbReference>
<dbReference type="CDD" id="cd00038">
    <property type="entry name" value="CAP_ED"/>
    <property type="match status" value="1"/>
</dbReference>
<gene>
    <name evidence="2" type="ORF">CCAN11_2490016</name>
</gene>
<reference evidence="3" key="1">
    <citation type="submission" date="2015-01" db="EMBL/GenBank/DDBJ databases">
        <authorList>
            <person name="MANFREDI Pablo"/>
        </authorList>
    </citation>
    <scope>NUCLEOTIDE SEQUENCE [LARGE SCALE GENOMIC DNA]</scope>
    <source>
        <strain evidence="3">Cc11</strain>
    </source>
</reference>
<proteinExistence type="predicted"/>
<name>A0A0B7IRM2_9FLAO</name>
<protein>
    <submittedName>
        <fullName evidence="2">Putative transcriptional regulator, Crp/Fnr family</fullName>
    </submittedName>
</protein>
<organism evidence="2 3">
    <name type="scientific">Capnocytophaga canimorsus</name>
    <dbReference type="NCBI Taxonomy" id="28188"/>
    <lineage>
        <taxon>Bacteria</taxon>
        <taxon>Pseudomonadati</taxon>
        <taxon>Bacteroidota</taxon>
        <taxon>Flavobacteriia</taxon>
        <taxon>Flavobacteriales</taxon>
        <taxon>Flavobacteriaceae</taxon>
        <taxon>Capnocytophaga</taxon>
    </lineage>
</organism>
<dbReference type="InterPro" id="IPR014710">
    <property type="entry name" value="RmlC-like_jellyroll"/>
</dbReference>
<dbReference type="EMBL" id="CDOK01000167">
    <property type="protein sequence ID" value="CEN52677.1"/>
    <property type="molecule type" value="Genomic_DNA"/>
</dbReference>
<evidence type="ECO:0000259" key="1">
    <source>
        <dbReference type="PROSITE" id="PS50042"/>
    </source>
</evidence>
<dbReference type="InterPro" id="IPR000595">
    <property type="entry name" value="cNMP-bd_dom"/>
</dbReference>
<dbReference type="SUPFAM" id="SSF51206">
    <property type="entry name" value="cAMP-binding domain-like"/>
    <property type="match status" value="1"/>
</dbReference>
<feature type="domain" description="Cyclic nucleotide-binding" evidence="1">
    <location>
        <begin position="10"/>
        <end position="131"/>
    </location>
</feature>
<dbReference type="Proteomes" id="UP000039370">
    <property type="component" value="Unassembled WGS sequence"/>
</dbReference>
<evidence type="ECO:0000313" key="2">
    <source>
        <dbReference type="EMBL" id="CEN52677.1"/>
    </source>
</evidence>
<evidence type="ECO:0000313" key="3">
    <source>
        <dbReference type="Proteomes" id="UP000039370"/>
    </source>
</evidence>
<dbReference type="AlphaFoldDB" id="A0A0B7IRM2"/>
<accession>A0A0B7IRM2</accession>
<sequence length="188" mass="22377">MKASEFLKENGFSQDTIEKILQCGKVILLKKGEFFLRENQVSHDIGFVLNGLLYSYYTDREAVKRIYRFYYQPRYHLMLDYESFLENTPSSLNIEVLEDAEVFLLERAVFDEIYLDVPEFARLYQQEISQMLVRTLRIIRVFQSGSTHERLRLLKQTCPELFLKVPYSYLASYLGIHRNTFTELLKKV</sequence>
<dbReference type="PROSITE" id="PS50042">
    <property type="entry name" value="CNMP_BINDING_3"/>
    <property type="match status" value="1"/>
</dbReference>
<dbReference type="RefSeq" id="WP_041987999.1">
    <property type="nucleotide sequence ID" value="NZ_JBIUQU010000003.1"/>
</dbReference>
<dbReference type="InterPro" id="IPR018490">
    <property type="entry name" value="cNMP-bd_dom_sf"/>
</dbReference>